<evidence type="ECO:0000256" key="4">
    <source>
        <dbReference type="ARBA" id="ARBA00022452"/>
    </source>
</evidence>
<evidence type="ECO:0000256" key="8">
    <source>
        <dbReference type="ARBA" id="ARBA00023004"/>
    </source>
</evidence>
<dbReference type="InterPro" id="IPR010105">
    <property type="entry name" value="TonB_sidphr_rcpt"/>
</dbReference>
<accession>A0A6B8M9C1</accession>
<dbReference type="SUPFAM" id="SSF56935">
    <property type="entry name" value="Porins"/>
    <property type="match status" value="1"/>
</dbReference>
<keyword evidence="5" id="KW-0410">Iron transport</keyword>
<keyword evidence="11 14" id="KW-0472">Membrane</keyword>
<evidence type="ECO:0000256" key="14">
    <source>
        <dbReference type="PROSITE-ProRule" id="PRU01360"/>
    </source>
</evidence>
<dbReference type="AlphaFoldDB" id="A0A6B8M9C1"/>
<evidence type="ECO:0000259" key="18">
    <source>
        <dbReference type="Pfam" id="PF00593"/>
    </source>
</evidence>
<feature type="domain" description="TonB-dependent receptor-like beta-barrel" evidence="18">
    <location>
        <begin position="312"/>
        <end position="771"/>
    </location>
</feature>
<comment type="subcellular location">
    <subcellularLocation>
        <location evidence="1 14">Cell outer membrane</location>
        <topology evidence="1 14">Multi-pass membrane protein</topology>
    </subcellularLocation>
</comment>
<evidence type="ECO:0000256" key="10">
    <source>
        <dbReference type="ARBA" id="ARBA00023077"/>
    </source>
</evidence>
<dbReference type="InterPro" id="IPR012910">
    <property type="entry name" value="Plug_dom"/>
</dbReference>
<evidence type="ECO:0000256" key="3">
    <source>
        <dbReference type="ARBA" id="ARBA00022448"/>
    </source>
</evidence>
<evidence type="ECO:0000259" key="19">
    <source>
        <dbReference type="Pfam" id="PF07715"/>
    </source>
</evidence>
<evidence type="ECO:0000313" key="20">
    <source>
        <dbReference type="EMBL" id="QGM98422.1"/>
    </source>
</evidence>
<dbReference type="GO" id="GO:0015344">
    <property type="term" value="F:siderophore uptake transmembrane transporter activity"/>
    <property type="evidence" value="ECO:0007669"/>
    <property type="project" value="TreeGrafter"/>
</dbReference>
<evidence type="ECO:0000256" key="5">
    <source>
        <dbReference type="ARBA" id="ARBA00022496"/>
    </source>
</evidence>
<dbReference type="InterPro" id="IPR000531">
    <property type="entry name" value="Beta-barrel_TonB"/>
</dbReference>
<dbReference type="Pfam" id="PF00593">
    <property type="entry name" value="TonB_dep_Rec_b-barrel"/>
    <property type="match status" value="1"/>
</dbReference>
<keyword evidence="3 14" id="KW-0813">Transport</keyword>
<feature type="domain" description="TonB-dependent receptor plug" evidence="19">
    <location>
        <begin position="108"/>
        <end position="208"/>
    </location>
</feature>
<dbReference type="EMBL" id="CP044331">
    <property type="protein sequence ID" value="QGM98422.1"/>
    <property type="molecule type" value="Genomic_DNA"/>
</dbReference>
<keyword evidence="9" id="KW-0406">Ion transport</keyword>
<dbReference type="GO" id="GO:0015891">
    <property type="term" value="P:siderophore transport"/>
    <property type="evidence" value="ECO:0007669"/>
    <property type="project" value="InterPro"/>
</dbReference>
<comment type="similarity">
    <text evidence="2 14 15">Belongs to the TonB-dependent receptor family.</text>
</comment>
<evidence type="ECO:0000256" key="7">
    <source>
        <dbReference type="ARBA" id="ARBA00022729"/>
    </source>
</evidence>
<organism evidence="20 21">
    <name type="scientific">Methylocystis parvus</name>
    <dbReference type="NCBI Taxonomy" id="134"/>
    <lineage>
        <taxon>Bacteria</taxon>
        <taxon>Pseudomonadati</taxon>
        <taxon>Pseudomonadota</taxon>
        <taxon>Alphaproteobacteria</taxon>
        <taxon>Hyphomicrobiales</taxon>
        <taxon>Methylocystaceae</taxon>
        <taxon>Methylocystis</taxon>
    </lineage>
</organism>
<evidence type="ECO:0000256" key="6">
    <source>
        <dbReference type="ARBA" id="ARBA00022692"/>
    </source>
</evidence>
<sequence length="805" mass="87143">MQSFRSTLWRGVSLCAFSVAALSATSVVAQQNLPVIDVGAGARRAAPGPATRAPVAGAPASSGPRTPANGQPGAAAASGDALTAQTGDRATGYLAQRTTSLKLNKPVLQIPVSVQTVTRQTIDDQQTTDVSQAIIGNVSSASPLPMNCTLFQNLMIRGFPTGTLSMSNLYRNGLLVPNQRCPSTANLQSIEVVKGPVAMLYGRIEPGGLVDMIVKRPLETPYYSFQQQGGSFGVARTTFDATGPLTADKNWLYRVNAEYFHNPSFIDFVNDERWFGSATLTYHPIQNFKLNIDAEYKDNVYTDANPNIPAIGYNAAPIPISRYIGDPSITVNNPDHDMRRFVAYDWKYDINENWNVVNRFAYSNTRSIQSSMFNICVNAPPIPGAAVPPGACPANSPFGTSTLSLNWGPLSIRTISGNLDLNGKIQTGPLQHVLLFGTDHVSSANVGDIYQANVAQNINVFAPIYSPFGLSRFLIPANGAAVIRKQEWQGFYAQDMISAFDDRVHLLLGGRYDSASALSSVGQSTSAIINNAMDRANFLGVSVTDHFFSPRAGLVIQPMPWLSVYGNYTQSYGVNNGVTRANTPLGSQQSTQWEGGVKAEFFDGRVLATVAYFDIKKYNLAQNSPTAPNALRGYVVDLLNARSQGVEFDLNGRIDENWSVIANYSHLGTYVTKGSILPANDPFDIRTQAPVVGKRLPAVPENMGSVWLKYDAAGVFRGFSAAGGFSYFGNSWVDPANTYLNPAYTLVRSMVSYRFPVGPTHVTAQVNVDNILNQNYYYGTSLFPGRYAGTAGVPRNVMGSLRVEF</sequence>
<dbReference type="GO" id="GO:0038023">
    <property type="term" value="F:signaling receptor activity"/>
    <property type="evidence" value="ECO:0007669"/>
    <property type="project" value="InterPro"/>
</dbReference>
<evidence type="ECO:0000256" key="11">
    <source>
        <dbReference type="ARBA" id="ARBA00023136"/>
    </source>
</evidence>
<dbReference type="PANTHER" id="PTHR32552:SF68">
    <property type="entry name" value="FERRICHROME OUTER MEMBRANE TRANSPORTER_PHAGE RECEPTOR"/>
    <property type="match status" value="1"/>
</dbReference>
<dbReference type="GO" id="GO:0009279">
    <property type="term" value="C:cell outer membrane"/>
    <property type="evidence" value="ECO:0007669"/>
    <property type="project" value="UniProtKB-SubCell"/>
</dbReference>
<dbReference type="InterPro" id="IPR039426">
    <property type="entry name" value="TonB-dep_rcpt-like"/>
</dbReference>
<feature type="signal peptide" evidence="17">
    <location>
        <begin position="1"/>
        <end position="29"/>
    </location>
</feature>
<keyword evidence="8" id="KW-0408">Iron</keyword>
<evidence type="ECO:0000256" key="2">
    <source>
        <dbReference type="ARBA" id="ARBA00009810"/>
    </source>
</evidence>
<evidence type="ECO:0000256" key="1">
    <source>
        <dbReference type="ARBA" id="ARBA00004571"/>
    </source>
</evidence>
<keyword evidence="13 14" id="KW-0998">Cell outer membrane</keyword>
<dbReference type="InterPro" id="IPR036942">
    <property type="entry name" value="Beta-barrel_TonB_sf"/>
</dbReference>
<evidence type="ECO:0000256" key="13">
    <source>
        <dbReference type="ARBA" id="ARBA00023237"/>
    </source>
</evidence>
<feature type="region of interest" description="Disordered" evidence="16">
    <location>
        <begin position="43"/>
        <end position="82"/>
    </location>
</feature>
<dbReference type="PANTHER" id="PTHR32552">
    <property type="entry name" value="FERRICHROME IRON RECEPTOR-RELATED"/>
    <property type="match status" value="1"/>
</dbReference>
<protein>
    <submittedName>
        <fullName evidence="20">TonB-dependent siderophore receptor</fullName>
    </submittedName>
</protein>
<keyword evidence="6 14" id="KW-0812">Transmembrane</keyword>
<dbReference type="KEGG" id="mpar:F7D14_13675"/>
<feature type="compositionally biased region" description="Low complexity" evidence="16">
    <location>
        <begin position="43"/>
        <end position="64"/>
    </location>
</feature>
<keyword evidence="7 17" id="KW-0732">Signal</keyword>
<dbReference type="Pfam" id="PF07715">
    <property type="entry name" value="Plug"/>
    <property type="match status" value="1"/>
</dbReference>
<evidence type="ECO:0000313" key="21">
    <source>
        <dbReference type="Proteomes" id="UP000422569"/>
    </source>
</evidence>
<proteinExistence type="inferred from homology"/>
<evidence type="ECO:0000256" key="12">
    <source>
        <dbReference type="ARBA" id="ARBA00023170"/>
    </source>
</evidence>
<evidence type="ECO:0000256" key="16">
    <source>
        <dbReference type="SAM" id="MobiDB-lite"/>
    </source>
</evidence>
<keyword evidence="4 14" id="KW-1134">Transmembrane beta strand</keyword>
<feature type="chain" id="PRO_5025608932" evidence="17">
    <location>
        <begin position="30"/>
        <end position="805"/>
    </location>
</feature>
<reference evidence="20 21" key="1">
    <citation type="submission" date="2019-09" db="EMBL/GenBank/DDBJ databases">
        <title>Isolation and complete genome sequencing of Methylocystis species.</title>
        <authorList>
            <person name="Rumah B.L."/>
            <person name="Stead C.E."/>
            <person name="Stevens B.C."/>
            <person name="Minton N.P."/>
            <person name="Grosse-Honebrink A."/>
            <person name="Zhang Y."/>
        </authorList>
    </citation>
    <scope>NUCLEOTIDE SEQUENCE [LARGE SCALE GENOMIC DNA]</scope>
    <source>
        <strain evidence="20 21">BRCS2</strain>
    </source>
</reference>
<keyword evidence="21" id="KW-1185">Reference proteome</keyword>
<evidence type="ECO:0000256" key="9">
    <source>
        <dbReference type="ARBA" id="ARBA00023065"/>
    </source>
</evidence>
<evidence type="ECO:0000256" key="15">
    <source>
        <dbReference type="RuleBase" id="RU003357"/>
    </source>
</evidence>
<dbReference type="Proteomes" id="UP000422569">
    <property type="component" value="Chromosome"/>
</dbReference>
<dbReference type="Gene3D" id="2.170.130.10">
    <property type="entry name" value="TonB-dependent receptor, plug domain"/>
    <property type="match status" value="1"/>
</dbReference>
<dbReference type="InterPro" id="IPR037066">
    <property type="entry name" value="Plug_dom_sf"/>
</dbReference>
<gene>
    <name evidence="20" type="ORF">F7D14_13675</name>
</gene>
<dbReference type="RefSeq" id="WP_016918162.1">
    <property type="nucleotide sequence ID" value="NZ_CP044331.1"/>
</dbReference>
<dbReference type="Gene3D" id="2.40.170.20">
    <property type="entry name" value="TonB-dependent receptor, beta-barrel domain"/>
    <property type="match status" value="1"/>
</dbReference>
<keyword evidence="10 15" id="KW-0798">TonB box</keyword>
<keyword evidence="12 20" id="KW-0675">Receptor</keyword>
<dbReference type="PROSITE" id="PS52016">
    <property type="entry name" value="TONB_DEPENDENT_REC_3"/>
    <property type="match status" value="1"/>
</dbReference>
<name>A0A6B8M9C1_9HYPH</name>
<dbReference type="NCBIfam" id="TIGR01783">
    <property type="entry name" value="TonB-siderophor"/>
    <property type="match status" value="1"/>
</dbReference>
<dbReference type="CDD" id="cd01347">
    <property type="entry name" value="ligand_gated_channel"/>
    <property type="match status" value="1"/>
</dbReference>
<evidence type="ECO:0000256" key="17">
    <source>
        <dbReference type="SAM" id="SignalP"/>
    </source>
</evidence>